<protein>
    <recommendedName>
        <fullName evidence="1">Protein kinase domain-containing protein</fullName>
    </recommendedName>
</protein>
<organism evidence="2 3">
    <name type="scientific">Vitis vinifera</name>
    <name type="common">Grape</name>
    <dbReference type="NCBI Taxonomy" id="29760"/>
    <lineage>
        <taxon>Eukaryota</taxon>
        <taxon>Viridiplantae</taxon>
        <taxon>Streptophyta</taxon>
        <taxon>Embryophyta</taxon>
        <taxon>Tracheophyta</taxon>
        <taxon>Spermatophyta</taxon>
        <taxon>Magnoliopsida</taxon>
        <taxon>eudicotyledons</taxon>
        <taxon>Gunneridae</taxon>
        <taxon>Pentapetalae</taxon>
        <taxon>rosids</taxon>
        <taxon>Vitales</taxon>
        <taxon>Vitaceae</taxon>
        <taxon>Viteae</taxon>
        <taxon>Vitis</taxon>
    </lineage>
</organism>
<sequence>MIFIHNFPHEDLHPGNILVSPKAEGRSSFSLVLLDHGIYKKLE</sequence>
<dbReference type="EMBL" id="FN595768">
    <property type="protein sequence ID" value="CBI29176.3"/>
    <property type="molecule type" value="Genomic_DNA"/>
</dbReference>
<dbReference type="InterPro" id="IPR004147">
    <property type="entry name" value="ABC1_dom"/>
</dbReference>
<dbReference type="InterPro" id="IPR011009">
    <property type="entry name" value="Kinase-like_dom_sf"/>
</dbReference>
<evidence type="ECO:0000313" key="2">
    <source>
        <dbReference type="EMBL" id="CBI29176.3"/>
    </source>
</evidence>
<dbReference type="Proteomes" id="UP000009183">
    <property type="component" value="Unassembled WGS sequence, unordered"/>
</dbReference>
<dbReference type="AlphaFoldDB" id="D7TFA3"/>
<evidence type="ECO:0000259" key="1">
    <source>
        <dbReference type="PROSITE" id="PS50011"/>
    </source>
</evidence>
<dbReference type="STRING" id="29760.D7TFA3"/>
<dbReference type="InParanoid" id="D7TFA3"/>
<keyword evidence="3" id="KW-1185">Reference proteome</keyword>
<accession>D7TFA3</accession>
<dbReference type="SUPFAM" id="SSF56112">
    <property type="entry name" value="Protein kinase-like (PK-like)"/>
    <property type="match status" value="1"/>
</dbReference>
<evidence type="ECO:0000313" key="3">
    <source>
        <dbReference type="Proteomes" id="UP000009183"/>
    </source>
</evidence>
<dbReference type="InterPro" id="IPR000719">
    <property type="entry name" value="Prot_kinase_dom"/>
</dbReference>
<proteinExistence type="predicted"/>
<dbReference type="PROSITE" id="PS50011">
    <property type="entry name" value="PROTEIN_KINASE_DOM"/>
    <property type="match status" value="1"/>
</dbReference>
<feature type="domain" description="Protein kinase" evidence="1">
    <location>
        <begin position="1"/>
        <end position="43"/>
    </location>
</feature>
<reference evidence="3" key="1">
    <citation type="journal article" date="2007" name="Nature">
        <title>The grapevine genome sequence suggests ancestral hexaploidization in major angiosperm phyla.</title>
        <authorList>
            <consortium name="The French-Italian Public Consortium for Grapevine Genome Characterization."/>
            <person name="Jaillon O."/>
            <person name="Aury J.-M."/>
            <person name="Noel B."/>
            <person name="Policriti A."/>
            <person name="Clepet C."/>
            <person name="Casagrande A."/>
            <person name="Choisne N."/>
            <person name="Aubourg S."/>
            <person name="Vitulo N."/>
            <person name="Jubin C."/>
            <person name="Vezzi A."/>
            <person name="Legeai F."/>
            <person name="Hugueney P."/>
            <person name="Dasilva C."/>
            <person name="Horner D."/>
            <person name="Mica E."/>
            <person name="Jublot D."/>
            <person name="Poulain J."/>
            <person name="Bruyere C."/>
            <person name="Billault A."/>
            <person name="Segurens B."/>
            <person name="Gouyvenoux M."/>
            <person name="Ugarte E."/>
            <person name="Cattonaro F."/>
            <person name="Anthouard V."/>
            <person name="Vico V."/>
            <person name="Del Fabbro C."/>
            <person name="Alaux M."/>
            <person name="Di Gaspero G."/>
            <person name="Dumas V."/>
            <person name="Felice N."/>
            <person name="Paillard S."/>
            <person name="Juman I."/>
            <person name="Moroldo M."/>
            <person name="Scalabrin S."/>
            <person name="Canaguier A."/>
            <person name="Le Clainche I."/>
            <person name="Malacrida G."/>
            <person name="Durand E."/>
            <person name="Pesole G."/>
            <person name="Laucou V."/>
            <person name="Chatelet P."/>
            <person name="Merdinoglu D."/>
            <person name="Delledonne M."/>
            <person name="Pezzotti M."/>
            <person name="Lecharny A."/>
            <person name="Scarpelli C."/>
            <person name="Artiguenave F."/>
            <person name="Pe M.E."/>
            <person name="Valle G."/>
            <person name="Morgante M."/>
            <person name="Caboche M."/>
            <person name="Adam-Blondon A.-F."/>
            <person name="Weissenbach J."/>
            <person name="Quetier F."/>
            <person name="Wincker P."/>
        </authorList>
    </citation>
    <scope>NUCLEOTIDE SEQUENCE [LARGE SCALE GENOMIC DNA]</scope>
    <source>
        <strain evidence="3">cv. Pinot noir / PN40024</strain>
    </source>
</reference>
<dbReference type="GO" id="GO:0005524">
    <property type="term" value="F:ATP binding"/>
    <property type="evidence" value="ECO:0007669"/>
    <property type="project" value="InterPro"/>
</dbReference>
<name>D7TFA3_VITVI</name>
<gene>
    <name evidence="2" type="ORF">VIT_00s0163g00020</name>
</gene>
<dbReference type="GO" id="GO:0004672">
    <property type="term" value="F:protein kinase activity"/>
    <property type="evidence" value="ECO:0007669"/>
    <property type="project" value="InterPro"/>
</dbReference>
<dbReference type="Pfam" id="PF03109">
    <property type="entry name" value="ABC1"/>
    <property type="match status" value="1"/>
</dbReference>
<dbReference type="HOGENOM" id="CLU_209969_0_0_1"/>
<dbReference type="PaxDb" id="29760-VIT_00s0163g00020.t01"/>